<name>A0A0S4J651_BODSA</name>
<gene>
    <name evidence="2" type="ORF">BSAL_07265</name>
</gene>
<keyword evidence="3" id="KW-1185">Reference proteome</keyword>
<feature type="compositionally biased region" description="Acidic residues" evidence="1">
    <location>
        <begin position="295"/>
        <end position="309"/>
    </location>
</feature>
<sequence length="429" mass="49463">MAPKKKQTRLDRAQLEEAAAERIDAVTADALHPTKFVEIVSPDGKLRLFYNTSTLVRIGLDKGHFMQPPHFREPMKSDLIELVEKLEGRRIVFETVNHRTGVIDVDGAHLAEIEHHHIHFQQIVDEFYLLSPAEVYVCPTCLCRWIESNPDWRRPVDPLDALQEIDDERLGQLTFRYARDFNKHLATHHYMADDSKDHTLRATLCKYFSDFNEVHNGQLSLHWYWIMNARYNVVRYNRVVEVAEAAQRRGDAWKFCSFPEPETRAFESTTSKKEEKFIVSDDESEGDDNFGIPVYEEESSEVSDSDDEQSASSSEETESSPRPSKRPRESDSDSDSSTSDADEAGYIKSHPQSDRRTYNERAYVQREMEKIHRKEAKDFTSTVRRTVWTEDSQNDIGLPEDDGAWGAFINGSASLPQRLEGQILLDDEE</sequence>
<dbReference type="Proteomes" id="UP000051952">
    <property type="component" value="Unassembled WGS sequence"/>
</dbReference>
<dbReference type="EMBL" id="CYKH01001400">
    <property type="protein sequence ID" value="CUG86898.1"/>
    <property type="molecule type" value="Genomic_DNA"/>
</dbReference>
<evidence type="ECO:0000256" key="1">
    <source>
        <dbReference type="SAM" id="MobiDB-lite"/>
    </source>
</evidence>
<dbReference type="AlphaFoldDB" id="A0A0S4J651"/>
<evidence type="ECO:0000313" key="2">
    <source>
        <dbReference type="EMBL" id="CUG86898.1"/>
    </source>
</evidence>
<dbReference type="VEuPathDB" id="TriTrypDB:BSAL_07265"/>
<proteinExistence type="predicted"/>
<organism evidence="2 3">
    <name type="scientific">Bodo saltans</name>
    <name type="common">Flagellated protozoan</name>
    <dbReference type="NCBI Taxonomy" id="75058"/>
    <lineage>
        <taxon>Eukaryota</taxon>
        <taxon>Discoba</taxon>
        <taxon>Euglenozoa</taxon>
        <taxon>Kinetoplastea</taxon>
        <taxon>Metakinetoplastina</taxon>
        <taxon>Eubodonida</taxon>
        <taxon>Bodonidae</taxon>
        <taxon>Bodo</taxon>
    </lineage>
</organism>
<feature type="compositionally biased region" description="Basic and acidic residues" evidence="1">
    <location>
        <begin position="264"/>
        <end position="279"/>
    </location>
</feature>
<feature type="region of interest" description="Disordered" evidence="1">
    <location>
        <begin position="264"/>
        <end position="362"/>
    </location>
</feature>
<feature type="compositionally biased region" description="Basic and acidic residues" evidence="1">
    <location>
        <begin position="351"/>
        <end position="362"/>
    </location>
</feature>
<protein>
    <submittedName>
        <fullName evidence="2">Uncharacterized protein</fullName>
    </submittedName>
</protein>
<accession>A0A0S4J651</accession>
<dbReference type="OrthoDB" id="263049at2759"/>
<reference evidence="3" key="1">
    <citation type="submission" date="2015-09" db="EMBL/GenBank/DDBJ databases">
        <authorList>
            <consortium name="Pathogen Informatics"/>
        </authorList>
    </citation>
    <scope>NUCLEOTIDE SEQUENCE [LARGE SCALE GENOMIC DNA]</scope>
    <source>
        <strain evidence="3">Lake Konstanz</strain>
    </source>
</reference>
<evidence type="ECO:0000313" key="3">
    <source>
        <dbReference type="Proteomes" id="UP000051952"/>
    </source>
</evidence>